<reference evidence="1 2" key="1">
    <citation type="submission" date="2019-12" db="EMBL/GenBank/DDBJ databases">
        <title>Novel species isolated from a subtropical stream in China.</title>
        <authorList>
            <person name="Lu H."/>
        </authorList>
    </citation>
    <scope>NUCLEOTIDE SEQUENCE [LARGE SCALE GENOMIC DNA]</scope>
    <source>
        <strain evidence="1 2">FT127W</strain>
    </source>
</reference>
<organism evidence="1 2">
    <name type="scientific">Pseudoduganella aquatica</name>
    <dbReference type="NCBI Taxonomy" id="2660641"/>
    <lineage>
        <taxon>Bacteria</taxon>
        <taxon>Pseudomonadati</taxon>
        <taxon>Pseudomonadota</taxon>
        <taxon>Betaproteobacteria</taxon>
        <taxon>Burkholderiales</taxon>
        <taxon>Oxalobacteraceae</taxon>
        <taxon>Telluria group</taxon>
        <taxon>Pseudoduganella</taxon>
    </lineage>
</organism>
<proteinExistence type="predicted"/>
<dbReference type="RefSeq" id="WP_161071799.1">
    <property type="nucleotide sequence ID" value="NZ_CP086370.1"/>
</dbReference>
<accession>A0A7X4HBX9</accession>
<dbReference type="EMBL" id="WWCU01000007">
    <property type="protein sequence ID" value="MYN07442.1"/>
    <property type="molecule type" value="Genomic_DNA"/>
</dbReference>
<gene>
    <name evidence="1" type="ORF">GTP77_08810</name>
</gene>
<protein>
    <submittedName>
        <fullName evidence="1">Uncharacterized protein</fullName>
    </submittedName>
</protein>
<dbReference type="AlphaFoldDB" id="A0A7X4HBX9"/>
<evidence type="ECO:0000313" key="1">
    <source>
        <dbReference type="EMBL" id="MYN07442.1"/>
    </source>
</evidence>
<keyword evidence="2" id="KW-1185">Reference proteome</keyword>
<dbReference type="Proteomes" id="UP000450676">
    <property type="component" value="Unassembled WGS sequence"/>
</dbReference>
<sequence>MDWLERDPHAVHLVRFIEAIATRYIETMGALTGCDQAVLWRPAPDLLDFYIDLGYTSVIRRGGAVLGLRKRLTTAQTATED</sequence>
<evidence type="ECO:0000313" key="2">
    <source>
        <dbReference type="Proteomes" id="UP000450676"/>
    </source>
</evidence>
<name>A0A7X4HBX9_9BURK</name>
<comment type="caution">
    <text evidence="1">The sequence shown here is derived from an EMBL/GenBank/DDBJ whole genome shotgun (WGS) entry which is preliminary data.</text>
</comment>